<sequence>MSSSLTAIGSSFVSWSSVDSLSAAWVSDPALSAALASSRWYKTRMYWFVALLAFVSSIRAATKEGQSNEHVSVKSTGFGSWNSDCWTCRALARHQHRAAWR</sequence>
<dbReference type="AlphaFoldDB" id="A0A9P8PUQ7"/>
<proteinExistence type="predicted"/>
<evidence type="ECO:0000313" key="1">
    <source>
        <dbReference type="EMBL" id="KAH3678763.1"/>
    </source>
</evidence>
<reference evidence="1" key="2">
    <citation type="submission" date="2021-01" db="EMBL/GenBank/DDBJ databases">
        <authorList>
            <person name="Schikora-Tamarit M.A."/>
        </authorList>
    </citation>
    <scope>NUCLEOTIDE SEQUENCE</scope>
    <source>
        <strain evidence="1">NCAIM Y.01608</strain>
    </source>
</reference>
<evidence type="ECO:0000313" key="2">
    <source>
        <dbReference type="Proteomes" id="UP000788993"/>
    </source>
</evidence>
<organism evidence="1 2">
    <name type="scientific">Ogataea polymorpha</name>
    <dbReference type="NCBI Taxonomy" id="460523"/>
    <lineage>
        <taxon>Eukaryota</taxon>
        <taxon>Fungi</taxon>
        <taxon>Dikarya</taxon>
        <taxon>Ascomycota</taxon>
        <taxon>Saccharomycotina</taxon>
        <taxon>Pichiomycetes</taxon>
        <taxon>Pichiales</taxon>
        <taxon>Pichiaceae</taxon>
        <taxon>Ogataea</taxon>
    </lineage>
</organism>
<reference evidence="1" key="1">
    <citation type="journal article" date="2021" name="Open Biol.">
        <title>Shared evolutionary footprints suggest mitochondrial oxidative damage underlies multiple complex I losses in fungi.</title>
        <authorList>
            <person name="Schikora-Tamarit M.A."/>
            <person name="Marcet-Houben M."/>
            <person name="Nosek J."/>
            <person name="Gabaldon T."/>
        </authorList>
    </citation>
    <scope>NUCLEOTIDE SEQUENCE</scope>
    <source>
        <strain evidence="1">NCAIM Y.01608</strain>
    </source>
</reference>
<protein>
    <submittedName>
        <fullName evidence="1">Uncharacterized protein</fullName>
    </submittedName>
</protein>
<dbReference type="EMBL" id="JAEUBD010000013">
    <property type="protein sequence ID" value="KAH3678763.1"/>
    <property type="molecule type" value="Genomic_DNA"/>
</dbReference>
<name>A0A9P8PUQ7_9ASCO</name>
<gene>
    <name evidence="1" type="ORF">OGATHE_000031</name>
</gene>
<accession>A0A9P8PUQ7</accession>
<keyword evidence="2" id="KW-1185">Reference proteome</keyword>
<dbReference type="Proteomes" id="UP000788993">
    <property type="component" value="Unassembled WGS sequence"/>
</dbReference>
<comment type="caution">
    <text evidence="1">The sequence shown here is derived from an EMBL/GenBank/DDBJ whole genome shotgun (WGS) entry which is preliminary data.</text>
</comment>